<keyword evidence="4" id="KW-1185">Reference proteome</keyword>
<evidence type="ECO:0000313" key="4">
    <source>
        <dbReference type="Proteomes" id="UP001620645"/>
    </source>
</evidence>
<dbReference type="Proteomes" id="UP001620645">
    <property type="component" value="Unassembled WGS sequence"/>
</dbReference>
<evidence type="ECO:0000256" key="1">
    <source>
        <dbReference type="SAM" id="MobiDB-lite"/>
    </source>
</evidence>
<feature type="compositionally biased region" description="Basic residues" evidence="1">
    <location>
        <begin position="85"/>
        <end position="97"/>
    </location>
</feature>
<dbReference type="Pfam" id="PF04836">
    <property type="entry name" value="IFRD_C"/>
    <property type="match status" value="1"/>
</dbReference>
<gene>
    <name evidence="3" type="ORF">niasHS_008045</name>
</gene>
<accession>A0ABD2JC28</accession>
<dbReference type="EMBL" id="JBICCN010000166">
    <property type="protein sequence ID" value="KAL3088184.1"/>
    <property type="molecule type" value="Genomic_DNA"/>
</dbReference>
<feature type="region of interest" description="Disordered" evidence="1">
    <location>
        <begin position="59"/>
        <end position="105"/>
    </location>
</feature>
<reference evidence="3 4" key="1">
    <citation type="submission" date="2024-10" db="EMBL/GenBank/DDBJ databases">
        <authorList>
            <person name="Kim D."/>
        </authorList>
    </citation>
    <scope>NUCLEOTIDE SEQUENCE [LARGE SCALE GENOMIC DNA]</scope>
    <source>
        <strain evidence="3">Taebaek</strain>
    </source>
</reference>
<organism evidence="3 4">
    <name type="scientific">Heterodera schachtii</name>
    <name type="common">Sugarbeet cyst nematode worm</name>
    <name type="synonym">Tylenchus schachtii</name>
    <dbReference type="NCBI Taxonomy" id="97005"/>
    <lineage>
        <taxon>Eukaryota</taxon>
        <taxon>Metazoa</taxon>
        <taxon>Ecdysozoa</taxon>
        <taxon>Nematoda</taxon>
        <taxon>Chromadorea</taxon>
        <taxon>Rhabditida</taxon>
        <taxon>Tylenchina</taxon>
        <taxon>Tylenchomorpha</taxon>
        <taxon>Tylenchoidea</taxon>
        <taxon>Heteroderidae</taxon>
        <taxon>Heteroderinae</taxon>
        <taxon>Heterodera</taxon>
    </lineage>
</organism>
<evidence type="ECO:0000259" key="2">
    <source>
        <dbReference type="Pfam" id="PF04836"/>
    </source>
</evidence>
<proteinExistence type="predicted"/>
<sequence>MSGPQVANPQKSHHALDGCYAKLLYDALCQLLRSDLNRHLTTNEVVRELFDLGPVLNEEEQSQKMSKAQKLERRTQLGEQQKQRNISRNKGRNKKMGGKHDFEDD</sequence>
<protein>
    <recommendedName>
        <fullName evidence="2">Interferon-related developmental regulator C-terminal domain-containing protein</fullName>
    </recommendedName>
</protein>
<evidence type="ECO:0000313" key="3">
    <source>
        <dbReference type="EMBL" id="KAL3088184.1"/>
    </source>
</evidence>
<dbReference type="AlphaFoldDB" id="A0ABD2JC28"/>
<comment type="caution">
    <text evidence="3">The sequence shown here is derived from an EMBL/GenBank/DDBJ whole genome shotgun (WGS) entry which is preliminary data.</text>
</comment>
<name>A0ABD2JC28_HETSC</name>
<feature type="domain" description="Interferon-related developmental regulator C-terminal" evidence="2">
    <location>
        <begin position="43"/>
        <end position="95"/>
    </location>
</feature>
<dbReference type="InterPro" id="IPR006921">
    <property type="entry name" value="Interferon-rel_develop_reg_C"/>
</dbReference>